<organism evidence="1 2">
    <name type="scientific">Phormidium yuhuli AB48</name>
    <dbReference type="NCBI Taxonomy" id="2940671"/>
    <lineage>
        <taxon>Bacteria</taxon>
        <taxon>Bacillati</taxon>
        <taxon>Cyanobacteriota</taxon>
        <taxon>Cyanophyceae</taxon>
        <taxon>Oscillatoriophycideae</taxon>
        <taxon>Oscillatoriales</taxon>
        <taxon>Oscillatoriaceae</taxon>
        <taxon>Phormidium</taxon>
        <taxon>Phormidium yuhuli</taxon>
    </lineage>
</organism>
<dbReference type="EMBL" id="CP098611">
    <property type="protein sequence ID" value="USR91056.1"/>
    <property type="molecule type" value="Genomic_DNA"/>
</dbReference>
<proteinExistence type="predicted"/>
<evidence type="ECO:0000313" key="2">
    <source>
        <dbReference type="Proteomes" id="UP001056708"/>
    </source>
</evidence>
<dbReference type="RefSeq" id="WP_252663090.1">
    <property type="nucleotide sequence ID" value="NZ_CP098611.1"/>
</dbReference>
<sequence>MAKPKLLTVELSDKDYNRLASQAEKLSLPLDVLVQRLLHVSLDNMTEPALDKQKAKAALVGLRKISNNLSPVDAVAIARQSREDLEQRSIL</sequence>
<reference evidence="1" key="1">
    <citation type="submission" date="2022-06" db="EMBL/GenBank/DDBJ databases">
        <title>Genome sequence of Phormidium yuhuli AB48 isolated from an industrial photobioreactor environment.</title>
        <authorList>
            <person name="Qiu Y."/>
            <person name="Noonan A.J.C."/>
            <person name="Dofher K."/>
            <person name="Koch M."/>
            <person name="Kieft B."/>
            <person name="Lin X."/>
            <person name="Ziels R.M."/>
            <person name="Hallam S.J."/>
        </authorList>
    </citation>
    <scope>NUCLEOTIDE SEQUENCE</scope>
    <source>
        <strain evidence="1">AB48</strain>
    </source>
</reference>
<dbReference type="Proteomes" id="UP001056708">
    <property type="component" value="Chromosome"/>
</dbReference>
<protein>
    <recommendedName>
        <fullName evidence="3">CopG family transcriptional regulator</fullName>
    </recommendedName>
</protein>
<name>A0ABY5AQL3_9CYAN</name>
<evidence type="ECO:0008006" key="3">
    <source>
        <dbReference type="Google" id="ProtNLM"/>
    </source>
</evidence>
<accession>A0ABY5AQL3</accession>
<gene>
    <name evidence="1" type="ORF">NEA10_19880</name>
</gene>
<evidence type="ECO:0000313" key="1">
    <source>
        <dbReference type="EMBL" id="USR91056.1"/>
    </source>
</evidence>
<keyword evidence="2" id="KW-1185">Reference proteome</keyword>